<evidence type="ECO:0000313" key="2">
    <source>
        <dbReference type="Proteomes" id="UP000016922"/>
    </source>
</evidence>
<keyword evidence="2" id="KW-1185">Reference proteome</keyword>
<dbReference type="OMA" id="THHWRAN"/>
<reference evidence="1 2" key="1">
    <citation type="journal article" date="2013" name="BMC Genomics">
        <title>Genomics-driven discovery of the pneumocandin biosynthetic gene cluster in the fungus Glarea lozoyensis.</title>
        <authorList>
            <person name="Chen L."/>
            <person name="Yue Q."/>
            <person name="Zhang X."/>
            <person name="Xiang M."/>
            <person name="Wang C."/>
            <person name="Li S."/>
            <person name="Che Y."/>
            <person name="Ortiz-Lopez F.J."/>
            <person name="Bills G.F."/>
            <person name="Liu X."/>
            <person name="An Z."/>
        </authorList>
    </citation>
    <scope>NUCLEOTIDE SEQUENCE [LARGE SCALE GENOMIC DNA]</scope>
    <source>
        <strain evidence="2">ATCC 20868 / MF5171</strain>
    </source>
</reference>
<dbReference type="EMBL" id="KE145352">
    <property type="protein sequence ID" value="EPE36671.1"/>
    <property type="molecule type" value="Genomic_DNA"/>
</dbReference>
<protein>
    <submittedName>
        <fullName evidence="1">Uncharacterized protein</fullName>
    </submittedName>
</protein>
<dbReference type="eggNOG" id="ENOG502SR63">
    <property type="taxonomic scope" value="Eukaryota"/>
</dbReference>
<name>S3DXL0_GLAL2</name>
<dbReference type="HOGENOM" id="CLU_127786_0_0_1"/>
<sequence>MAPIFCCTQISPFRPTRTDHDAKFQTLLTWAKEADTTTEPDADVLDLLENQSAFVIQIVRQVNYGPLEFKRYFTPSKDGSGFVELTEKALIDANFQKLNSYKNYRCSSHDKFFEFNLYQKDPVNKHHWRANIARPATEIDL</sequence>
<evidence type="ECO:0000313" key="1">
    <source>
        <dbReference type="EMBL" id="EPE36671.1"/>
    </source>
</evidence>
<dbReference type="AlphaFoldDB" id="S3DXL0"/>
<dbReference type="GeneID" id="19467882"/>
<dbReference type="KEGG" id="glz:GLAREA_08834"/>
<organism evidence="1 2">
    <name type="scientific">Glarea lozoyensis (strain ATCC 20868 / MF5171)</name>
    <dbReference type="NCBI Taxonomy" id="1116229"/>
    <lineage>
        <taxon>Eukaryota</taxon>
        <taxon>Fungi</taxon>
        <taxon>Dikarya</taxon>
        <taxon>Ascomycota</taxon>
        <taxon>Pezizomycotina</taxon>
        <taxon>Leotiomycetes</taxon>
        <taxon>Helotiales</taxon>
        <taxon>Helotiaceae</taxon>
        <taxon>Glarea</taxon>
    </lineage>
</organism>
<proteinExistence type="predicted"/>
<dbReference type="Proteomes" id="UP000016922">
    <property type="component" value="Unassembled WGS sequence"/>
</dbReference>
<gene>
    <name evidence="1" type="ORF">GLAREA_08834</name>
</gene>
<dbReference type="RefSeq" id="XP_008075986.1">
    <property type="nucleotide sequence ID" value="XM_008077795.1"/>
</dbReference>
<accession>S3DXL0</accession>
<dbReference type="OrthoDB" id="10264507at2759"/>